<organism evidence="8 9">
    <name type="scientific">Candidatus Mycosynbacter amalyticus</name>
    <dbReference type="NCBI Taxonomy" id="2665156"/>
    <lineage>
        <taxon>Bacteria</taxon>
        <taxon>Candidatus Saccharimonadota</taxon>
        <taxon>Candidatus Saccharimonadota incertae sedis</taxon>
        <taxon>Candidatus Mycosynbacter</taxon>
    </lineage>
</organism>
<evidence type="ECO:0000256" key="5">
    <source>
        <dbReference type="ARBA" id="ARBA00022777"/>
    </source>
</evidence>
<dbReference type="RefSeq" id="WP_260763515.1">
    <property type="nucleotide sequence ID" value="NZ_CP045921.1"/>
</dbReference>
<dbReference type="Gene3D" id="1.10.287.130">
    <property type="match status" value="1"/>
</dbReference>
<dbReference type="InterPro" id="IPR036097">
    <property type="entry name" value="HisK_dim/P_sf"/>
</dbReference>
<dbReference type="SUPFAM" id="SSF47384">
    <property type="entry name" value="Homodimeric domain of signal transducing histidine kinase"/>
    <property type="match status" value="1"/>
</dbReference>
<dbReference type="InterPro" id="IPR036890">
    <property type="entry name" value="HATPase_C_sf"/>
</dbReference>
<sequence>MFKSATVKLTLWYVLLAATLCLAYSVVVYHLSTEELDEALNRQYSSLISTDDHDNDNVPPPYAAIQEHSKHLLGELVWFNITVIAGSSVFGYFLARRTLRPIEQAHTAQIRFTAEASHELRTPLAAIRADTEVALMEKGLTAKARRTLEGNLQDIGRLEQLTTNLLDIARYHNGSAPKLGVLDFDELTRQAIKQLTHKADEKHITLKSTIKPVQVMGDQRTLEQLVIIFIDNAIKYSHENTTVTVSLKADMAHAVLTIKDKGVGIPADDIPHIFEHFYRSQNTSRTKHVSGYGLGLPLAQEIIRAHGGQAEIESRENHGTTVTVTLPTAP</sequence>
<dbReference type="SMART" id="SM00388">
    <property type="entry name" value="HisKA"/>
    <property type="match status" value="1"/>
</dbReference>
<reference evidence="8" key="1">
    <citation type="journal article" date="2021" name="Nat. Microbiol.">
        <title>Cocultivation of an ultrasmall environmental parasitic bacterium with lytic ability against bacteria associated with wastewater foams.</title>
        <authorList>
            <person name="Batinovic S."/>
            <person name="Rose J.J.A."/>
            <person name="Ratcliffe J."/>
            <person name="Seviour R.J."/>
            <person name="Petrovski S."/>
        </authorList>
    </citation>
    <scope>NUCLEOTIDE SEQUENCE</scope>
    <source>
        <strain evidence="8">JR1</strain>
    </source>
</reference>
<feature type="transmembrane region" description="Helical" evidence="6">
    <location>
        <begin position="12"/>
        <end position="32"/>
    </location>
</feature>
<evidence type="ECO:0000256" key="2">
    <source>
        <dbReference type="ARBA" id="ARBA00012438"/>
    </source>
</evidence>
<keyword evidence="6" id="KW-1133">Transmembrane helix</keyword>
<feature type="transmembrane region" description="Helical" evidence="6">
    <location>
        <begin position="76"/>
        <end position="95"/>
    </location>
</feature>
<keyword evidence="6" id="KW-0812">Transmembrane</keyword>
<protein>
    <recommendedName>
        <fullName evidence="2">histidine kinase</fullName>
        <ecNumber evidence="2">2.7.13.3</ecNumber>
    </recommendedName>
</protein>
<evidence type="ECO:0000256" key="3">
    <source>
        <dbReference type="ARBA" id="ARBA00022553"/>
    </source>
</evidence>
<comment type="catalytic activity">
    <reaction evidence="1">
        <text>ATP + protein L-histidine = ADP + protein N-phospho-L-histidine.</text>
        <dbReference type="EC" id="2.7.13.3"/>
    </reaction>
</comment>
<dbReference type="InterPro" id="IPR004358">
    <property type="entry name" value="Sig_transdc_His_kin-like_C"/>
</dbReference>
<dbReference type="KEGG" id="mama:GII36_00210"/>
<evidence type="ECO:0000256" key="1">
    <source>
        <dbReference type="ARBA" id="ARBA00000085"/>
    </source>
</evidence>
<keyword evidence="5" id="KW-0418">Kinase</keyword>
<dbReference type="InterPro" id="IPR005467">
    <property type="entry name" value="His_kinase_dom"/>
</dbReference>
<dbReference type="FunFam" id="3.30.565.10:FF:000006">
    <property type="entry name" value="Sensor histidine kinase WalK"/>
    <property type="match status" value="1"/>
</dbReference>
<keyword evidence="4" id="KW-0808">Transferase</keyword>
<name>A0A857MKL1_9BACT</name>
<dbReference type="InterPro" id="IPR003594">
    <property type="entry name" value="HATPase_dom"/>
</dbReference>
<dbReference type="PANTHER" id="PTHR43547:SF2">
    <property type="entry name" value="HYBRID SIGNAL TRANSDUCTION HISTIDINE KINASE C"/>
    <property type="match status" value="1"/>
</dbReference>
<dbReference type="CDD" id="cd00075">
    <property type="entry name" value="HATPase"/>
    <property type="match status" value="1"/>
</dbReference>
<accession>A0A857MKL1</accession>
<dbReference type="InterPro" id="IPR003661">
    <property type="entry name" value="HisK_dim/P_dom"/>
</dbReference>
<dbReference type="AlphaFoldDB" id="A0A857MKL1"/>
<keyword evidence="6" id="KW-0472">Membrane</keyword>
<dbReference type="PANTHER" id="PTHR43547">
    <property type="entry name" value="TWO-COMPONENT HISTIDINE KINASE"/>
    <property type="match status" value="1"/>
</dbReference>
<dbReference type="EMBL" id="CP045921">
    <property type="protein sequence ID" value="QHN42285.1"/>
    <property type="molecule type" value="Genomic_DNA"/>
</dbReference>
<dbReference type="Pfam" id="PF02518">
    <property type="entry name" value="HATPase_c"/>
    <property type="match status" value="1"/>
</dbReference>
<proteinExistence type="predicted"/>
<evidence type="ECO:0000313" key="8">
    <source>
        <dbReference type="EMBL" id="QHN42285.1"/>
    </source>
</evidence>
<dbReference type="SMART" id="SM00387">
    <property type="entry name" value="HATPase_c"/>
    <property type="match status" value="1"/>
</dbReference>
<evidence type="ECO:0000313" key="9">
    <source>
        <dbReference type="Proteomes" id="UP001059824"/>
    </source>
</evidence>
<dbReference type="PRINTS" id="PR00344">
    <property type="entry name" value="BCTRLSENSOR"/>
</dbReference>
<dbReference type="CDD" id="cd00082">
    <property type="entry name" value="HisKA"/>
    <property type="match status" value="1"/>
</dbReference>
<dbReference type="Pfam" id="PF00512">
    <property type="entry name" value="HisKA"/>
    <property type="match status" value="1"/>
</dbReference>
<evidence type="ECO:0000256" key="4">
    <source>
        <dbReference type="ARBA" id="ARBA00022679"/>
    </source>
</evidence>
<keyword evidence="9" id="KW-1185">Reference proteome</keyword>
<dbReference type="Gene3D" id="3.30.565.10">
    <property type="entry name" value="Histidine kinase-like ATPase, C-terminal domain"/>
    <property type="match status" value="1"/>
</dbReference>
<gene>
    <name evidence="8" type="ORF">GII36_00210</name>
</gene>
<dbReference type="Proteomes" id="UP001059824">
    <property type="component" value="Chromosome"/>
</dbReference>
<dbReference type="EC" id="2.7.13.3" evidence="2"/>
<dbReference type="PROSITE" id="PS50109">
    <property type="entry name" value="HIS_KIN"/>
    <property type="match status" value="1"/>
</dbReference>
<evidence type="ECO:0000256" key="6">
    <source>
        <dbReference type="SAM" id="Phobius"/>
    </source>
</evidence>
<feature type="domain" description="Histidine kinase" evidence="7">
    <location>
        <begin position="115"/>
        <end position="330"/>
    </location>
</feature>
<keyword evidence="3" id="KW-0597">Phosphoprotein</keyword>
<evidence type="ECO:0000259" key="7">
    <source>
        <dbReference type="PROSITE" id="PS50109"/>
    </source>
</evidence>
<dbReference type="GO" id="GO:0000155">
    <property type="term" value="F:phosphorelay sensor kinase activity"/>
    <property type="evidence" value="ECO:0007669"/>
    <property type="project" value="InterPro"/>
</dbReference>
<dbReference type="SUPFAM" id="SSF55874">
    <property type="entry name" value="ATPase domain of HSP90 chaperone/DNA topoisomerase II/histidine kinase"/>
    <property type="match status" value="1"/>
</dbReference>